<comment type="caution">
    <text evidence="2">The sequence shown here is derived from an EMBL/GenBank/DDBJ whole genome shotgun (WGS) entry which is preliminary data.</text>
</comment>
<proteinExistence type="predicted"/>
<keyword evidence="1" id="KW-0472">Membrane</keyword>
<sequence length="63" mass="6751">MPPDFYFSPGSGQDWLTDGSFGAEGSIICTLVMLASILILAYHLRKSGKLFEKKSAEVAGANL</sequence>
<accession>A0A9D5X2P0</accession>
<gene>
    <name evidence="2" type="ORF">HXK24_01225</name>
</gene>
<dbReference type="Proteomes" id="UP000787322">
    <property type="component" value="Unassembled WGS sequence"/>
</dbReference>
<reference evidence="2" key="1">
    <citation type="submission" date="2020-04" db="EMBL/GenBank/DDBJ databases">
        <title>Deep metagenomics examines the oral microbiome during advanced dental caries in children, revealing novel taxa and co-occurrences with host molecules.</title>
        <authorList>
            <person name="Baker J.L."/>
            <person name="Morton J.T."/>
            <person name="Dinis M."/>
            <person name="Alvarez R."/>
            <person name="Tran N.C."/>
            <person name="Knight R."/>
            <person name="Edlund A."/>
        </authorList>
    </citation>
    <scope>NUCLEOTIDE SEQUENCE</scope>
    <source>
        <strain evidence="2">JCVI_3_bin.11</strain>
    </source>
</reference>
<keyword evidence="1" id="KW-0812">Transmembrane</keyword>
<feature type="transmembrane region" description="Helical" evidence="1">
    <location>
        <begin position="20"/>
        <end position="44"/>
    </location>
</feature>
<evidence type="ECO:0000256" key="1">
    <source>
        <dbReference type="SAM" id="Phobius"/>
    </source>
</evidence>
<dbReference type="EMBL" id="JABZGU010000013">
    <property type="protein sequence ID" value="MBF4802439.1"/>
    <property type="molecule type" value="Genomic_DNA"/>
</dbReference>
<organism evidence="2 3">
    <name type="scientific">Lancefieldella parvula</name>
    <dbReference type="NCBI Taxonomy" id="1382"/>
    <lineage>
        <taxon>Bacteria</taxon>
        <taxon>Bacillati</taxon>
        <taxon>Actinomycetota</taxon>
        <taxon>Coriobacteriia</taxon>
        <taxon>Coriobacteriales</taxon>
        <taxon>Atopobiaceae</taxon>
        <taxon>Lancefieldella</taxon>
    </lineage>
</organism>
<evidence type="ECO:0000313" key="2">
    <source>
        <dbReference type="EMBL" id="MBF4802439.1"/>
    </source>
</evidence>
<dbReference type="AlphaFoldDB" id="A0A9D5X2P0"/>
<name>A0A9D5X2P0_9ACTN</name>
<keyword evidence="1" id="KW-1133">Transmembrane helix</keyword>
<evidence type="ECO:0000313" key="3">
    <source>
        <dbReference type="Proteomes" id="UP000787322"/>
    </source>
</evidence>
<protein>
    <submittedName>
        <fullName evidence="2">Uncharacterized protein</fullName>
    </submittedName>
</protein>